<evidence type="ECO:0008006" key="3">
    <source>
        <dbReference type="Google" id="ProtNLM"/>
    </source>
</evidence>
<dbReference type="Gene3D" id="3.40.50.11900">
    <property type="match status" value="1"/>
</dbReference>
<sequence>DRDLYEIKDFYVKYQAEQLRGLVKFLEKTTGCQLDPDRLMSIIHRAEEARHWWWEAQQLCRAIPAPMSARDHFNIFVPHHFMIGEEATLDFYKELYQELKDRVDSGIGVVDNERYRLLFAGGLPPWHSMGIFSYFGSLGAVFPAQLAYPPPDPFTIPDNINDPIELIALRSFERFTYRWEQAHRGCGDFWVQHILDLVPEFNIDGLVMHGVMSCRATSMGQIYYQNAVQKYAKLRTLFIGSDIVDIRTYSEAQTKIQIDNFLE</sequence>
<name>X0WD45_9ZZZZ</name>
<dbReference type="EMBL" id="BARS01029961">
    <property type="protein sequence ID" value="GAG10601.1"/>
    <property type="molecule type" value="Genomic_DNA"/>
</dbReference>
<gene>
    <name evidence="2" type="ORF">S01H1_46776</name>
</gene>
<dbReference type="PANTHER" id="PTHR30548">
    <property type="entry name" value="2-HYDROXYGLUTARYL-COA DEHYDRATASE, D-COMPONENT-RELATED"/>
    <property type="match status" value="1"/>
</dbReference>
<feature type="non-terminal residue" evidence="2">
    <location>
        <position position="1"/>
    </location>
</feature>
<dbReference type="Pfam" id="PF06050">
    <property type="entry name" value="HGD-D"/>
    <property type="match status" value="1"/>
</dbReference>
<dbReference type="AlphaFoldDB" id="X0WD45"/>
<feature type="non-terminal residue" evidence="2">
    <location>
        <position position="263"/>
    </location>
</feature>
<evidence type="ECO:0000313" key="2">
    <source>
        <dbReference type="EMBL" id="GAG10601.1"/>
    </source>
</evidence>
<dbReference type="PANTHER" id="PTHR30548:SF2">
    <property type="entry name" value="2-HYDROXYACYL-COA DEHYDRATASE,D-COMPONENT"/>
    <property type="match status" value="1"/>
</dbReference>
<protein>
    <recommendedName>
        <fullName evidence="3">2-hydroxyacyl-CoA dehydratase</fullName>
    </recommendedName>
</protein>
<comment type="caution">
    <text evidence="2">The sequence shown here is derived from an EMBL/GenBank/DDBJ whole genome shotgun (WGS) entry which is preliminary data.</text>
</comment>
<organism evidence="2">
    <name type="scientific">marine sediment metagenome</name>
    <dbReference type="NCBI Taxonomy" id="412755"/>
    <lineage>
        <taxon>unclassified sequences</taxon>
        <taxon>metagenomes</taxon>
        <taxon>ecological metagenomes</taxon>
    </lineage>
</organism>
<comment type="similarity">
    <text evidence="1">Belongs to the FldB/FldC dehydratase alpha/beta subunit family.</text>
</comment>
<accession>X0WD45</accession>
<proteinExistence type="inferred from homology"/>
<dbReference type="InterPro" id="IPR010327">
    <property type="entry name" value="FldB/FldC_alpha/beta"/>
</dbReference>
<evidence type="ECO:0000256" key="1">
    <source>
        <dbReference type="ARBA" id="ARBA00005806"/>
    </source>
</evidence>
<reference evidence="2" key="1">
    <citation type="journal article" date="2014" name="Front. Microbiol.">
        <title>High frequency of phylogenetically diverse reductive dehalogenase-homologous genes in deep subseafloor sedimentary metagenomes.</title>
        <authorList>
            <person name="Kawai M."/>
            <person name="Futagami T."/>
            <person name="Toyoda A."/>
            <person name="Takaki Y."/>
            <person name="Nishi S."/>
            <person name="Hori S."/>
            <person name="Arai W."/>
            <person name="Tsubouchi T."/>
            <person name="Morono Y."/>
            <person name="Uchiyama I."/>
            <person name="Ito T."/>
            <person name="Fujiyama A."/>
            <person name="Inagaki F."/>
            <person name="Takami H."/>
        </authorList>
    </citation>
    <scope>NUCLEOTIDE SEQUENCE</scope>
    <source>
        <strain evidence="2">Expedition CK06-06</strain>
    </source>
</reference>